<dbReference type="AlphaFoldDB" id="A0AAD9PI35"/>
<dbReference type="InterPro" id="IPR001357">
    <property type="entry name" value="BRCT_dom"/>
</dbReference>
<proteinExistence type="predicted"/>
<sequence>MENDIITEEKLLSTIQSSCKHVAFIQKKFINSTLHLSHPDVMNSKGDRCFIPACNTHDFEKLKAFWHMGKPPKKTYLPINYVGIGLHAKSQNVTDDWYTAYVPINLKRFNGDKYLMSRQIISVIEHGSFNVDSCFSQIDVDNVLNKNKSDSSSYTSSNDSQCYRTPFHKSNEAGEFGIFATPSCMYATKCELATPLEFDGFDVNLQIIIQARVKPYSFKLGPATISQLPTRFDCCFPNSEIEWYIENSNDIVPQRLLFKLIKRQENKDSMPDQHLKLLLVMPSTKDIFNSADFTALKRHYSSTFNPLEEAITMDSNINKIILKIKWTSEHNKMTYYLKTLIDGKNLEWCPEKKYWKANPMYMYEAIKFGASLSLKVNDSLLYDLWKWLTNLSLSGMPCEFNKLAFLNWIISTPIWTLQRIQLVFGPKVQAPTNANPIRNLTQGEFKETLSVDMMPFNKEIVATFKKRNSNTLTYTWNAENKCWSANDFNILMSDLLATLPQLKPYSDKDIGILENRGMNLKLLTKRKSSTSIDRTPRKRASQETEIESDFSTVSKILLTVAAEKDHFDRLVQKVQRVVETISAPTSSISASGKIVMGGAGTGGIEFIESPRDLEIWNKMSICIVPNETKGQIPVNQYNCNLLASLVGEVFIIKEKAIDHLLANYKQWPGPNDQVDYTRWNEMLVKNEPKCWGGETFDGRQRLAQSRLFCDEDFYIQGSQENVHVLQCQLLIKLGNGKITTDPKDAEYVIITDAKSLEAADLYKRFGCNDEDKIAATHGARHSTLVTPKYIYDCILQWQLQRPQHCHGHYAF</sequence>
<dbReference type="GeneID" id="94337239"/>
<dbReference type="RefSeq" id="XP_067802112.1">
    <property type="nucleotide sequence ID" value="XM_067947961.1"/>
</dbReference>
<accession>A0AAD9PI35</accession>
<name>A0AAD9PI35_9APIC</name>
<evidence type="ECO:0000313" key="3">
    <source>
        <dbReference type="Proteomes" id="UP001214638"/>
    </source>
</evidence>
<feature type="domain" description="BRCT" evidence="1">
    <location>
        <begin position="703"/>
        <end position="794"/>
    </location>
</feature>
<dbReference type="InterPro" id="IPR036420">
    <property type="entry name" value="BRCT_dom_sf"/>
</dbReference>
<dbReference type="Proteomes" id="UP001214638">
    <property type="component" value="Unassembled WGS sequence"/>
</dbReference>
<reference evidence="2" key="1">
    <citation type="journal article" date="2023" name="Nat. Microbiol.">
        <title>Babesia duncani multi-omics identifies virulence factors and drug targets.</title>
        <authorList>
            <person name="Singh P."/>
            <person name="Lonardi S."/>
            <person name="Liang Q."/>
            <person name="Vydyam P."/>
            <person name="Khabirova E."/>
            <person name="Fang T."/>
            <person name="Gihaz S."/>
            <person name="Thekkiniath J."/>
            <person name="Munshi M."/>
            <person name="Abel S."/>
            <person name="Ciampossin L."/>
            <person name="Batugedara G."/>
            <person name="Gupta M."/>
            <person name="Lu X.M."/>
            <person name="Lenz T."/>
            <person name="Chakravarty S."/>
            <person name="Cornillot E."/>
            <person name="Hu Y."/>
            <person name="Ma W."/>
            <person name="Gonzalez L.M."/>
            <person name="Sanchez S."/>
            <person name="Estrada K."/>
            <person name="Sanchez-Flores A."/>
            <person name="Montero E."/>
            <person name="Harb O.S."/>
            <person name="Le Roch K.G."/>
            <person name="Mamoun C.B."/>
        </authorList>
    </citation>
    <scope>NUCLEOTIDE SEQUENCE</scope>
    <source>
        <strain evidence="2">WA1</strain>
    </source>
</reference>
<protein>
    <submittedName>
        <fullName evidence="2">Bifunctional BRCT domain superfamily/BRCT domain</fullName>
    </submittedName>
</protein>
<comment type="caution">
    <text evidence="2">The sequence shown here is derived from an EMBL/GenBank/DDBJ whole genome shotgun (WGS) entry which is preliminary data.</text>
</comment>
<dbReference type="KEGG" id="bdw:94337239"/>
<dbReference type="EMBL" id="JALLKP010000004">
    <property type="protein sequence ID" value="KAK2195269.1"/>
    <property type="molecule type" value="Genomic_DNA"/>
</dbReference>
<dbReference type="PROSITE" id="PS50172">
    <property type="entry name" value="BRCT"/>
    <property type="match status" value="1"/>
</dbReference>
<evidence type="ECO:0000313" key="2">
    <source>
        <dbReference type="EMBL" id="KAK2195269.1"/>
    </source>
</evidence>
<organism evidence="2 3">
    <name type="scientific">Babesia duncani</name>
    <dbReference type="NCBI Taxonomy" id="323732"/>
    <lineage>
        <taxon>Eukaryota</taxon>
        <taxon>Sar</taxon>
        <taxon>Alveolata</taxon>
        <taxon>Apicomplexa</taxon>
        <taxon>Aconoidasida</taxon>
        <taxon>Piroplasmida</taxon>
        <taxon>Babesiidae</taxon>
        <taxon>Babesia</taxon>
    </lineage>
</organism>
<keyword evidence="3" id="KW-1185">Reference proteome</keyword>
<gene>
    <name evidence="2" type="ORF">BdWA1_002942</name>
</gene>
<evidence type="ECO:0000259" key="1">
    <source>
        <dbReference type="PROSITE" id="PS50172"/>
    </source>
</evidence>
<dbReference type="Gene3D" id="3.40.50.10190">
    <property type="entry name" value="BRCT domain"/>
    <property type="match status" value="1"/>
</dbReference>